<proteinExistence type="predicted"/>
<sequence>MTKQNPVASLQKTMSYYARLNLDDTKSSIFRPTIANNNFEIKYSTIQMIQNSVLFDGLLDEDTNTPSVKFSRNMQHF</sequence>
<protein>
    <submittedName>
        <fullName evidence="1">Uncharacterized protein</fullName>
    </submittedName>
</protein>
<accession>A0ABR2MWR5</accession>
<organism evidence="1 2">
    <name type="scientific">Platanthera guangdongensis</name>
    <dbReference type="NCBI Taxonomy" id="2320717"/>
    <lineage>
        <taxon>Eukaryota</taxon>
        <taxon>Viridiplantae</taxon>
        <taxon>Streptophyta</taxon>
        <taxon>Embryophyta</taxon>
        <taxon>Tracheophyta</taxon>
        <taxon>Spermatophyta</taxon>
        <taxon>Magnoliopsida</taxon>
        <taxon>Liliopsida</taxon>
        <taxon>Asparagales</taxon>
        <taxon>Orchidaceae</taxon>
        <taxon>Orchidoideae</taxon>
        <taxon>Orchideae</taxon>
        <taxon>Orchidinae</taxon>
        <taxon>Platanthera</taxon>
    </lineage>
</organism>
<comment type="caution">
    <text evidence="1">The sequence shown here is derived from an EMBL/GenBank/DDBJ whole genome shotgun (WGS) entry which is preliminary data.</text>
</comment>
<evidence type="ECO:0000313" key="2">
    <source>
        <dbReference type="Proteomes" id="UP001412067"/>
    </source>
</evidence>
<dbReference type="EMBL" id="JBBWWR010000004">
    <property type="protein sequence ID" value="KAK8968124.1"/>
    <property type="molecule type" value="Genomic_DNA"/>
</dbReference>
<dbReference type="Proteomes" id="UP001412067">
    <property type="component" value="Unassembled WGS sequence"/>
</dbReference>
<name>A0ABR2MWR5_9ASPA</name>
<gene>
    <name evidence="1" type="ORF">KSP40_PGU008367</name>
</gene>
<keyword evidence="2" id="KW-1185">Reference proteome</keyword>
<reference evidence="1 2" key="1">
    <citation type="journal article" date="2022" name="Nat. Plants">
        <title>Genomes of leafy and leafless Platanthera orchids illuminate the evolution of mycoheterotrophy.</title>
        <authorList>
            <person name="Li M.H."/>
            <person name="Liu K.W."/>
            <person name="Li Z."/>
            <person name="Lu H.C."/>
            <person name="Ye Q.L."/>
            <person name="Zhang D."/>
            <person name="Wang J.Y."/>
            <person name="Li Y.F."/>
            <person name="Zhong Z.M."/>
            <person name="Liu X."/>
            <person name="Yu X."/>
            <person name="Liu D.K."/>
            <person name="Tu X.D."/>
            <person name="Liu B."/>
            <person name="Hao Y."/>
            <person name="Liao X.Y."/>
            <person name="Jiang Y.T."/>
            <person name="Sun W.H."/>
            <person name="Chen J."/>
            <person name="Chen Y.Q."/>
            <person name="Ai Y."/>
            <person name="Zhai J.W."/>
            <person name="Wu S.S."/>
            <person name="Zhou Z."/>
            <person name="Hsiao Y.Y."/>
            <person name="Wu W.L."/>
            <person name="Chen Y.Y."/>
            <person name="Lin Y.F."/>
            <person name="Hsu J.L."/>
            <person name="Li C.Y."/>
            <person name="Wang Z.W."/>
            <person name="Zhao X."/>
            <person name="Zhong W.Y."/>
            <person name="Ma X.K."/>
            <person name="Ma L."/>
            <person name="Huang J."/>
            <person name="Chen G.Z."/>
            <person name="Huang M.Z."/>
            <person name="Huang L."/>
            <person name="Peng D.H."/>
            <person name="Luo Y.B."/>
            <person name="Zou S.Q."/>
            <person name="Chen S.P."/>
            <person name="Lan S."/>
            <person name="Tsai W.C."/>
            <person name="Van de Peer Y."/>
            <person name="Liu Z.J."/>
        </authorList>
    </citation>
    <scope>NUCLEOTIDE SEQUENCE [LARGE SCALE GENOMIC DNA]</scope>
    <source>
        <strain evidence="1">Lor288</strain>
    </source>
</reference>
<evidence type="ECO:0000313" key="1">
    <source>
        <dbReference type="EMBL" id="KAK8968124.1"/>
    </source>
</evidence>